<evidence type="ECO:0000256" key="4">
    <source>
        <dbReference type="ARBA" id="ARBA00023125"/>
    </source>
</evidence>
<dbReference type="EMBL" id="KQ947413">
    <property type="protein sequence ID" value="KUJ18088.1"/>
    <property type="molecule type" value="Genomic_DNA"/>
</dbReference>
<name>A0A194XD38_MOLSC</name>
<dbReference type="RefSeq" id="XP_018072443.1">
    <property type="nucleotide sequence ID" value="XM_018209209.1"/>
</dbReference>
<dbReference type="GO" id="GO:0003677">
    <property type="term" value="F:DNA binding"/>
    <property type="evidence" value="ECO:0007669"/>
    <property type="project" value="UniProtKB-KW"/>
</dbReference>
<evidence type="ECO:0000256" key="7">
    <source>
        <dbReference type="SAM" id="SignalP"/>
    </source>
</evidence>
<keyword evidence="6" id="KW-0539">Nucleus</keyword>
<keyword evidence="4" id="KW-0238">DNA-binding</keyword>
<reference evidence="8 9" key="1">
    <citation type="submission" date="2015-10" db="EMBL/GenBank/DDBJ databases">
        <title>Full genome of DAOMC 229536 Phialocephala scopiformis, a fungal endophyte of spruce producing the potent anti-insectan compound rugulosin.</title>
        <authorList>
            <consortium name="DOE Joint Genome Institute"/>
            <person name="Walker A.K."/>
            <person name="Frasz S.L."/>
            <person name="Seifert K.A."/>
            <person name="Miller J.D."/>
            <person name="Mondo S.J."/>
            <person name="Labutti K."/>
            <person name="Lipzen A."/>
            <person name="Dockter R."/>
            <person name="Kennedy M."/>
            <person name="Grigoriev I.V."/>
            <person name="Spatafora J.W."/>
        </authorList>
    </citation>
    <scope>NUCLEOTIDE SEQUENCE [LARGE SCALE GENOMIC DNA]</scope>
    <source>
        <strain evidence="8 9">CBS 120377</strain>
    </source>
</reference>
<evidence type="ECO:0000256" key="2">
    <source>
        <dbReference type="ARBA" id="ARBA00022833"/>
    </source>
</evidence>
<dbReference type="KEGG" id="psco:LY89DRAFT_583316"/>
<dbReference type="InterPro" id="IPR052360">
    <property type="entry name" value="Transcr_Regulatory_Proteins"/>
</dbReference>
<gene>
    <name evidence="8" type="ORF">LY89DRAFT_583316</name>
</gene>
<dbReference type="PANTHER" id="PTHR36206">
    <property type="entry name" value="ASPERCRYPTIN BIOSYNTHESIS CLUSTER-SPECIFIC TRANSCRIPTION REGULATOR ATNN-RELATED"/>
    <property type="match status" value="1"/>
</dbReference>
<keyword evidence="3" id="KW-0805">Transcription regulation</keyword>
<keyword evidence="9" id="KW-1185">Reference proteome</keyword>
<dbReference type="GeneID" id="28818935"/>
<feature type="signal peptide" evidence="7">
    <location>
        <begin position="1"/>
        <end position="27"/>
    </location>
</feature>
<evidence type="ECO:0000256" key="5">
    <source>
        <dbReference type="ARBA" id="ARBA00023163"/>
    </source>
</evidence>
<dbReference type="InParanoid" id="A0A194XD38"/>
<dbReference type="OrthoDB" id="2593732at2759"/>
<evidence type="ECO:0000313" key="8">
    <source>
        <dbReference type="EMBL" id="KUJ18088.1"/>
    </source>
</evidence>
<keyword evidence="5" id="KW-0804">Transcription</keyword>
<dbReference type="PANTHER" id="PTHR36206:SF4">
    <property type="entry name" value="HYPOTHETICAL CONSERVED PROTEIN (EUROFUNG)-RELATED"/>
    <property type="match status" value="1"/>
</dbReference>
<keyword evidence="2" id="KW-0862">Zinc</keyword>
<keyword evidence="7" id="KW-0732">Signal</keyword>
<feature type="chain" id="PRO_5008268112" evidence="7">
    <location>
        <begin position="28"/>
        <end position="371"/>
    </location>
</feature>
<evidence type="ECO:0000313" key="9">
    <source>
        <dbReference type="Proteomes" id="UP000070700"/>
    </source>
</evidence>
<proteinExistence type="predicted"/>
<accession>A0A194XD38</accession>
<dbReference type="Proteomes" id="UP000070700">
    <property type="component" value="Unassembled WGS sequence"/>
</dbReference>
<keyword evidence="1" id="KW-0479">Metal-binding</keyword>
<dbReference type="AlphaFoldDB" id="A0A194XD38"/>
<evidence type="ECO:0000256" key="6">
    <source>
        <dbReference type="ARBA" id="ARBA00023242"/>
    </source>
</evidence>
<evidence type="ECO:0000256" key="1">
    <source>
        <dbReference type="ARBA" id="ARBA00022723"/>
    </source>
</evidence>
<dbReference type="GO" id="GO:0046872">
    <property type="term" value="F:metal ion binding"/>
    <property type="evidence" value="ECO:0007669"/>
    <property type="project" value="UniProtKB-KW"/>
</dbReference>
<organism evidence="8 9">
    <name type="scientific">Mollisia scopiformis</name>
    <name type="common">Conifer needle endophyte fungus</name>
    <name type="synonym">Phialocephala scopiformis</name>
    <dbReference type="NCBI Taxonomy" id="149040"/>
    <lineage>
        <taxon>Eukaryota</taxon>
        <taxon>Fungi</taxon>
        <taxon>Dikarya</taxon>
        <taxon>Ascomycota</taxon>
        <taxon>Pezizomycotina</taxon>
        <taxon>Leotiomycetes</taxon>
        <taxon>Helotiales</taxon>
        <taxon>Mollisiaceae</taxon>
        <taxon>Mollisia</taxon>
    </lineage>
</organism>
<evidence type="ECO:0000256" key="3">
    <source>
        <dbReference type="ARBA" id="ARBA00023015"/>
    </source>
</evidence>
<protein>
    <submittedName>
        <fullName evidence="8">Uncharacterized protein</fullName>
    </submittedName>
</protein>
<sequence length="371" mass="42088">MRAASSRGTQDLTTTLLTCLVILCFEAWNGHYDLAVRQIQTGLRLIQAWREDILIDRHRRGITASPCGDDRVVNHQLIATFTKLDVQAISFAEESNPERHSLVLNAELSLLDNMPLSFDTVRQAEPYENAIIRQSMRFFAVQVPLPRPRPPKRAFPINAWWGIRDPDVVAIQQSILKYISAWHSAFEPLWTKLQTEGTDEETLLIASTLRLHIEADTIALLGVCCTNEEDFDAYTDTFSDMITLSSTILLTLTKTSPTTPKFSFDSHVVIPLHMIAHKCRDPLIRRRAIELLTRYPRREGVWDSALGARIGSWAMAVEEEFGDEEGRVPGWARIHGVVFERDGERRGALLGCEQKVGEGGGWGWRRKIITW</sequence>